<dbReference type="InParanoid" id="A0A0C2X9U4"/>
<keyword evidence="1" id="KW-0472">Membrane</keyword>
<sequence>MVQFRLQALPSKTFISVFTVPAGPQVLGFLLLMLLSSTGQRRPIWKIILVDAQRAISATGIVGLESFAFPGRFNLCPNSSNWRADVQSNYGSWEDWENLVID</sequence>
<name>A0A0C2X9U4_AMAMK</name>
<evidence type="ECO:0000313" key="3">
    <source>
        <dbReference type="Proteomes" id="UP000054549"/>
    </source>
</evidence>
<gene>
    <name evidence="2" type="ORF">M378DRAFT_154626</name>
</gene>
<evidence type="ECO:0000313" key="2">
    <source>
        <dbReference type="EMBL" id="KIL71152.1"/>
    </source>
</evidence>
<accession>A0A0C2X9U4</accession>
<dbReference type="EMBL" id="KN818222">
    <property type="protein sequence ID" value="KIL71152.1"/>
    <property type="molecule type" value="Genomic_DNA"/>
</dbReference>
<dbReference type="Proteomes" id="UP000054549">
    <property type="component" value="Unassembled WGS sequence"/>
</dbReference>
<dbReference type="AlphaFoldDB" id="A0A0C2X9U4"/>
<keyword evidence="1" id="KW-0812">Transmembrane</keyword>
<evidence type="ECO:0000256" key="1">
    <source>
        <dbReference type="SAM" id="Phobius"/>
    </source>
</evidence>
<feature type="transmembrane region" description="Helical" evidence="1">
    <location>
        <begin position="14"/>
        <end position="35"/>
    </location>
</feature>
<proteinExistence type="predicted"/>
<keyword evidence="3" id="KW-1185">Reference proteome</keyword>
<organism evidence="2 3">
    <name type="scientific">Amanita muscaria (strain Koide BX008)</name>
    <dbReference type="NCBI Taxonomy" id="946122"/>
    <lineage>
        <taxon>Eukaryota</taxon>
        <taxon>Fungi</taxon>
        <taxon>Dikarya</taxon>
        <taxon>Basidiomycota</taxon>
        <taxon>Agaricomycotina</taxon>
        <taxon>Agaricomycetes</taxon>
        <taxon>Agaricomycetidae</taxon>
        <taxon>Agaricales</taxon>
        <taxon>Pluteineae</taxon>
        <taxon>Amanitaceae</taxon>
        <taxon>Amanita</taxon>
    </lineage>
</organism>
<protein>
    <submittedName>
        <fullName evidence="2">Uncharacterized protein</fullName>
    </submittedName>
</protein>
<reference evidence="2 3" key="1">
    <citation type="submission" date="2014-04" db="EMBL/GenBank/DDBJ databases">
        <title>Evolutionary Origins and Diversification of the Mycorrhizal Mutualists.</title>
        <authorList>
            <consortium name="DOE Joint Genome Institute"/>
            <consortium name="Mycorrhizal Genomics Consortium"/>
            <person name="Kohler A."/>
            <person name="Kuo A."/>
            <person name="Nagy L.G."/>
            <person name="Floudas D."/>
            <person name="Copeland A."/>
            <person name="Barry K.W."/>
            <person name="Cichocki N."/>
            <person name="Veneault-Fourrey C."/>
            <person name="LaButti K."/>
            <person name="Lindquist E.A."/>
            <person name="Lipzen A."/>
            <person name="Lundell T."/>
            <person name="Morin E."/>
            <person name="Murat C."/>
            <person name="Riley R."/>
            <person name="Ohm R."/>
            <person name="Sun H."/>
            <person name="Tunlid A."/>
            <person name="Henrissat B."/>
            <person name="Grigoriev I.V."/>
            <person name="Hibbett D.S."/>
            <person name="Martin F."/>
        </authorList>
    </citation>
    <scope>NUCLEOTIDE SEQUENCE [LARGE SCALE GENOMIC DNA]</scope>
    <source>
        <strain evidence="2 3">Koide BX008</strain>
    </source>
</reference>
<dbReference type="HOGENOM" id="CLU_2276758_0_0_1"/>
<keyword evidence="1" id="KW-1133">Transmembrane helix</keyword>